<keyword evidence="5 7" id="KW-1133">Transmembrane helix</keyword>
<keyword evidence="6 7" id="KW-0472">Membrane</keyword>
<dbReference type="Pfam" id="PF07681">
    <property type="entry name" value="DoxX"/>
    <property type="match status" value="1"/>
</dbReference>
<evidence type="ECO:0000256" key="4">
    <source>
        <dbReference type="ARBA" id="ARBA00022692"/>
    </source>
</evidence>
<dbReference type="EMBL" id="JBHRSX010000087">
    <property type="protein sequence ID" value="MFC3203346.1"/>
    <property type="molecule type" value="Genomic_DNA"/>
</dbReference>
<accession>A0ABV7K4S6</accession>
<dbReference type="PANTHER" id="PTHR33452">
    <property type="entry name" value="OXIDOREDUCTASE CATD-RELATED"/>
    <property type="match status" value="1"/>
</dbReference>
<sequence>MAASLSSIPLLLTRLYLAPVMAQAGWQKLANFDSTVDWFGNPDYGLGLPLPFLLAGLAALSEFIGAAFLVLGLATRLTAIPLMITMVVAMITVHWQHGWPAIADAGSWLADGTLLTNESVMAAPEKLSAAKAILNEHGYIDWLTSSGNFVILNNGIEFAATYFVMLMVLFCFGGGRYVSVDYYLERYVNRQ</sequence>
<dbReference type="InterPro" id="IPR051907">
    <property type="entry name" value="DoxX-like_oxidoreductase"/>
</dbReference>
<feature type="transmembrane region" description="Helical" evidence="7">
    <location>
        <begin position="162"/>
        <end position="184"/>
    </location>
</feature>
<organism evidence="8 9">
    <name type="scientific">Alteromonas oceani</name>
    <dbReference type="NCBI Taxonomy" id="2071609"/>
    <lineage>
        <taxon>Bacteria</taxon>
        <taxon>Pseudomonadati</taxon>
        <taxon>Pseudomonadota</taxon>
        <taxon>Gammaproteobacteria</taxon>
        <taxon>Alteromonadales</taxon>
        <taxon>Alteromonadaceae</taxon>
        <taxon>Alteromonas/Salinimonas group</taxon>
        <taxon>Alteromonas</taxon>
    </lineage>
</organism>
<proteinExistence type="inferred from homology"/>
<comment type="subcellular location">
    <subcellularLocation>
        <location evidence="1">Cell membrane</location>
        <topology evidence="1">Multi-pass membrane protein</topology>
    </subcellularLocation>
</comment>
<evidence type="ECO:0000256" key="7">
    <source>
        <dbReference type="SAM" id="Phobius"/>
    </source>
</evidence>
<comment type="caution">
    <text evidence="8">The sequence shown here is derived from an EMBL/GenBank/DDBJ whole genome shotgun (WGS) entry which is preliminary data.</text>
</comment>
<evidence type="ECO:0000256" key="3">
    <source>
        <dbReference type="ARBA" id="ARBA00022475"/>
    </source>
</evidence>
<dbReference type="Proteomes" id="UP001595477">
    <property type="component" value="Unassembled WGS sequence"/>
</dbReference>
<feature type="transmembrane region" description="Helical" evidence="7">
    <location>
        <begin position="77"/>
        <end position="95"/>
    </location>
</feature>
<dbReference type="RefSeq" id="WP_123325707.1">
    <property type="nucleotide sequence ID" value="NZ_JBHRSX010000087.1"/>
</dbReference>
<evidence type="ECO:0000313" key="8">
    <source>
        <dbReference type="EMBL" id="MFC3203346.1"/>
    </source>
</evidence>
<evidence type="ECO:0000256" key="5">
    <source>
        <dbReference type="ARBA" id="ARBA00022989"/>
    </source>
</evidence>
<protein>
    <submittedName>
        <fullName evidence="8">DoxX family protein</fullName>
    </submittedName>
</protein>
<keyword evidence="4 7" id="KW-0812">Transmembrane</keyword>
<comment type="similarity">
    <text evidence="2">Belongs to the DoxX family.</text>
</comment>
<gene>
    <name evidence="8" type="ORF">ACFOEW_16180</name>
</gene>
<evidence type="ECO:0000256" key="2">
    <source>
        <dbReference type="ARBA" id="ARBA00006679"/>
    </source>
</evidence>
<name>A0ABV7K4S6_9ALTE</name>
<evidence type="ECO:0000256" key="6">
    <source>
        <dbReference type="ARBA" id="ARBA00023136"/>
    </source>
</evidence>
<dbReference type="InterPro" id="IPR032808">
    <property type="entry name" value="DoxX"/>
</dbReference>
<feature type="transmembrane region" description="Helical" evidence="7">
    <location>
        <begin position="48"/>
        <end position="70"/>
    </location>
</feature>
<reference evidence="9" key="1">
    <citation type="journal article" date="2019" name="Int. J. Syst. Evol. Microbiol.">
        <title>The Global Catalogue of Microorganisms (GCM) 10K type strain sequencing project: providing services to taxonomists for standard genome sequencing and annotation.</title>
        <authorList>
            <consortium name="The Broad Institute Genomics Platform"/>
            <consortium name="The Broad Institute Genome Sequencing Center for Infectious Disease"/>
            <person name="Wu L."/>
            <person name="Ma J."/>
        </authorList>
    </citation>
    <scope>NUCLEOTIDE SEQUENCE [LARGE SCALE GENOMIC DNA]</scope>
    <source>
        <strain evidence="9">KCTC 52449</strain>
    </source>
</reference>
<keyword evidence="9" id="KW-1185">Reference proteome</keyword>
<keyword evidence="3" id="KW-1003">Cell membrane</keyword>
<dbReference type="PANTHER" id="PTHR33452:SF19">
    <property type="entry name" value="DOXX FAMILY PROTEIN"/>
    <property type="match status" value="1"/>
</dbReference>
<evidence type="ECO:0000256" key="1">
    <source>
        <dbReference type="ARBA" id="ARBA00004651"/>
    </source>
</evidence>
<evidence type="ECO:0000313" key="9">
    <source>
        <dbReference type="Proteomes" id="UP001595477"/>
    </source>
</evidence>